<evidence type="ECO:0000313" key="3">
    <source>
        <dbReference type="Proteomes" id="UP000317199"/>
    </source>
</evidence>
<evidence type="ECO:0000256" key="1">
    <source>
        <dbReference type="SAM" id="MobiDB-lite"/>
    </source>
</evidence>
<dbReference type="Proteomes" id="UP000317199">
    <property type="component" value="Chromosome"/>
</dbReference>
<sequence length="111" mass="12119">MHAVIEALLADDLDRAIDLGLMTVAPCPGCSPACRGKLTDARAARERALAARERFRNRQARLQRLAEERRERREKTATASQPAPGRTRPPLPDAAAAALARARARAAERGR</sequence>
<evidence type="ECO:0000313" key="2">
    <source>
        <dbReference type="EMBL" id="QDH71843.1"/>
    </source>
</evidence>
<gene>
    <name evidence="2" type="ORF">FKV23_11295</name>
</gene>
<dbReference type="EMBL" id="CP041242">
    <property type="protein sequence ID" value="QDH71843.1"/>
    <property type="molecule type" value="Genomic_DNA"/>
</dbReference>
<feature type="compositionally biased region" description="Basic and acidic residues" evidence="1">
    <location>
        <begin position="66"/>
        <end position="76"/>
    </location>
</feature>
<keyword evidence="3" id="KW-1185">Reference proteome</keyword>
<dbReference type="KEGG" id="lyj:FKV23_11295"/>
<feature type="region of interest" description="Disordered" evidence="1">
    <location>
        <begin position="66"/>
        <end position="111"/>
    </location>
</feature>
<name>A0A514BWQ6_9GAMM</name>
<dbReference type="AlphaFoldDB" id="A0A514BWQ6"/>
<reference evidence="2 3" key="1">
    <citation type="submission" date="2019-06" db="EMBL/GenBank/DDBJ databases">
        <title>Lysobacter alkalisoli sp. nov. isolated from saline-alkali soil.</title>
        <authorList>
            <person name="Sun J.-Q."/>
            <person name="Xu L."/>
        </authorList>
    </citation>
    <scope>NUCLEOTIDE SEQUENCE [LARGE SCALE GENOMIC DNA]</scope>
    <source>
        <strain evidence="2 3">SJ-36</strain>
    </source>
</reference>
<accession>A0A514BWQ6</accession>
<organism evidence="2 3">
    <name type="scientific">Marilutibacter alkalisoli</name>
    <dbReference type="NCBI Taxonomy" id="2591633"/>
    <lineage>
        <taxon>Bacteria</taxon>
        <taxon>Pseudomonadati</taxon>
        <taxon>Pseudomonadota</taxon>
        <taxon>Gammaproteobacteria</taxon>
        <taxon>Lysobacterales</taxon>
        <taxon>Lysobacteraceae</taxon>
        <taxon>Marilutibacter</taxon>
    </lineage>
</organism>
<protein>
    <submittedName>
        <fullName evidence="2">Uncharacterized protein</fullName>
    </submittedName>
</protein>
<proteinExistence type="predicted"/>